<evidence type="ECO:0000313" key="2">
    <source>
        <dbReference type="Proteomes" id="UP000067626"/>
    </source>
</evidence>
<keyword evidence="2" id="KW-1185">Reference proteome</keyword>
<dbReference type="AlphaFoldDB" id="A0A0K1EAC1"/>
<reference evidence="1 2" key="1">
    <citation type="submission" date="2015-07" db="EMBL/GenBank/DDBJ databases">
        <title>Genome analysis of myxobacterium Chondromyces crocatus Cm c5 reveals a high potential for natural compound synthesis and the genetic basis for the loss of fruiting body formation.</title>
        <authorList>
            <person name="Zaburannyi N."/>
            <person name="Bunk B."/>
            <person name="Maier J."/>
            <person name="Overmann J."/>
            <person name="Mueller R."/>
        </authorList>
    </citation>
    <scope>NUCLEOTIDE SEQUENCE [LARGE SCALE GENOMIC DNA]</scope>
    <source>
        <strain evidence="1 2">Cm c5</strain>
    </source>
</reference>
<name>A0A0K1EAC1_CHOCO</name>
<dbReference type="KEGG" id="ccro:CMC5_017530"/>
<evidence type="ECO:0000313" key="1">
    <source>
        <dbReference type="EMBL" id="AKT37612.1"/>
    </source>
</evidence>
<dbReference type="Proteomes" id="UP000067626">
    <property type="component" value="Chromosome"/>
</dbReference>
<gene>
    <name evidence="1" type="ORF">CMC5_017530</name>
</gene>
<protein>
    <submittedName>
        <fullName evidence="1">Uncharacterized protein</fullName>
    </submittedName>
</protein>
<organism evidence="1 2">
    <name type="scientific">Chondromyces crocatus</name>
    <dbReference type="NCBI Taxonomy" id="52"/>
    <lineage>
        <taxon>Bacteria</taxon>
        <taxon>Pseudomonadati</taxon>
        <taxon>Myxococcota</taxon>
        <taxon>Polyangia</taxon>
        <taxon>Polyangiales</taxon>
        <taxon>Polyangiaceae</taxon>
        <taxon>Chondromyces</taxon>
    </lineage>
</organism>
<dbReference type="STRING" id="52.CMC5_017530"/>
<proteinExistence type="predicted"/>
<sequence>MPTTDEIRSFCDEILRQEAAHMAGKSDSEIEARQSRISESEFAHRLRARFIDLDTFLNAQGKSSERDIVSDTFRLEIEIQYLADRSSQGEDVPMGDWQWLIGSNPRLPARDFVRLWWLILPRVGYGFGSTGAGKGAAKETGRWNVQDCLSFTPRSDTVHLPYIPIVEAVWPRGRRNDVPSPALKFCRSPMRETILETELNGNLVLVRADVLGDPYNDSVWGMFYAPVTEDEANALPHHVRLR</sequence>
<dbReference type="EMBL" id="CP012159">
    <property type="protein sequence ID" value="AKT37612.1"/>
    <property type="molecule type" value="Genomic_DNA"/>
</dbReference>
<accession>A0A0K1EAC1</accession>